<feature type="region of interest" description="Disordered" evidence="1">
    <location>
        <begin position="476"/>
        <end position="503"/>
    </location>
</feature>
<proteinExistence type="predicted"/>
<dbReference type="EMBL" id="JBFNXX010000038">
    <property type="protein sequence ID" value="MEW9922230.1"/>
    <property type="molecule type" value="Genomic_DNA"/>
</dbReference>
<feature type="non-terminal residue" evidence="3">
    <location>
        <position position="503"/>
    </location>
</feature>
<dbReference type="PANTHER" id="PTHR38731:SF1">
    <property type="entry name" value="FECR PROTEIN DOMAIN-CONTAINING PROTEIN"/>
    <property type="match status" value="1"/>
</dbReference>
<feature type="compositionally biased region" description="Gly residues" evidence="1">
    <location>
        <begin position="355"/>
        <end position="364"/>
    </location>
</feature>
<dbReference type="Proteomes" id="UP001556098">
    <property type="component" value="Unassembled WGS sequence"/>
</dbReference>
<feature type="domain" description="FecR protein" evidence="2">
    <location>
        <begin position="139"/>
        <end position="234"/>
    </location>
</feature>
<reference evidence="3 4" key="1">
    <citation type="submission" date="2024-07" db="EMBL/GenBank/DDBJ databases">
        <title>Marimonas sp.nov., isolated from tidal-flat sediment.</title>
        <authorList>
            <person name="Jayan J.N."/>
            <person name="Lee S.S."/>
        </authorList>
    </citation>
    <scope>NUCLEOTIDE SEQUENCE [LARGE SCALE GENOMIC DNA]</scope>
    <source>
        <strain evidence="3 4">MJW-29</strain>
    </source>
</reference>
<dbReference type="Gene3D" id="2.60.40.3440">
    <property type="match status" value="1"/>
</dbReference>
<dbReference type="InterPro" id="IPR006860">
    <property type="entry name" value="FecR"/>
</dbReference>
<dbReference type="PANTHER" id="PTHR38731">
    <property type="entry name" value="LIPL45-RELATED LIPOPROTEIN-RELATED"/>
    <property type="match status" value="1"/>
</dbReference>
<keyword evidence="4" id="KW-1185">Reference proteome</keyword>
<protein>
    <submittedName>
        <fullName evidence="3">Ig-like domain-containing protein</fullName>
    </submittedName>
</protein>
<dbReference type="Pfam" id="PF17963">
    <property type="entry name" value="Big_9"/>
    <property type="match status" value="1"/>
</dbReference>
<evidence type="ECO:0000256" key="1">
    <source>
        <dbReference type="SAM" id="MobiDB-lite"/>
    </source>
</evidence>
<comment type="caution">
    <text evidence="3">The sequence shown here is derived from an EMBL/GenBank/DDBJ whole genome shotgun (WGS) entry which is preliminary data.</text>
</comment>
<evidence type="ECO:0000313" key="4">
    <source>
        <dbReference type="Proteomes" id="UP001556098"/>
    </source>
</evidence>
<accession>A0ABV3RTE4</accession>
<feature type="region of interest" description="Disordered" evidence="1">
    <location>
        <begin position="331"/>
        <end position="387"/>
    </location>
</feature>
<feature type="compositionally biased region" description="Polar residues" evidence="1">
    <location>
        <begin position="479"/>
        <end position="503"/>
    </location>
</feature>
<dbReference type="Pfam" id="PF04773">
    <property type="entry name" value="FecR"/>
    <property type="match status" value="1"/>
</dbReference>
<gene>
    <name evidence="3" type="ORF">AB2B41_21745</name>
</gene>
<evidence type="ECO:0000259" key="2">
    <source>
        <dbReference type="Pfam" id="PF04773"/>
    </source>
</evidence>
<evidence type="ECO:0000313" key="3">
    <source>
        <dbReference type="EMBL" id="MEW9922230.1"/>
    </source>
</evidence>
<name>A0ABV3RTE4_9RHOB</name>
<sequence length="503" mass="53167">MVSKDIYFSDPTTSEVGLSSNAQGQFIFPKEIELFRATFIRDGSDLLVQSSDGNGLRLSDYFLQAEPSDLLSHDGAVLRGHIVERLAGPAFPGQYAQQGGFDLADAIGQVEVLEGVAFVQRTDGQTVELEVGTKVFQGDVVQTEDGSTLSLTFADGTIFTLAAASRMVLDELIYDPQGSDNSGIFNLVEGSFVFIAGQTARTGGIEINTPAATMGIRGTTGKIDIQTISGIASVSVSLNPDPDGGLGLIQLFDLDGNLISNIAATDTKWIVRPPFTNEPPIEITRVAADLADDSVLLSRAMAAFQEALARVRNGETFVDLPEGVQRGIQNSQEEEEDDLENAPGFRPPPLDETGEGGGPGGPGRGNPELDGNNRPSLQQESGKSDDDQAIQFTDFALRSTEDTPLTSQIPFATGSLIEVSLARGAENGFVVLASDGTFTYTPNTNFEGLDSFEVSGIDETGTTQTAQVTVIVDPVNDSPVANTDSASTNEDTPVTLSVLPNDS</sequence>
<organism evidence="3 4">
    <name type="scientific">Sulfitobacter sediminis</name>
    <dbReference type="NCBI Taxonomy" id="3234186"/>
    <lineage>
        <taxon>Bacteria</taxon>
        <taxon>Pseudomonadati</taxon>
        <taxon>Pseudomonadota</taxon>
        <taxon>Alphaproteobacteria</taxon>
        <taxon>Rhodobacterales</taxon>
        <taxon>Roseobacteraceae</taxon>
        <taxon>Sulfitobacter</taxon>
    </lineage>
</organism>
<dbReference type="RefSeq" id="WP_367879928.1">
    <property type="nucleotide sequence ID" value="NZ_JBFNXX010000038.1"/>
</dbReference>